<evidence type="ECO:0000259" key="1">
    <source>
        <dbReference type="Pfam" id="PF07045"/>
    </source>
</evidence>
<dbReference type="Pfam" id="PF07045">
    <property type="entry name" value="DUF1330"/>
    <property type="match status" value="1"/>
</dbReference>
<dbReference type="PANTHER" id="PTHR41521:SF4">
    <property type="entry name" value="BLR0684 PROTEIN"/>
    <property type="match status" value="1"/>
</dbReference>
<dbReference type="PANTHER" id="PTHR41521">
    <property type="match status" value="1"/>
</dbReference>
<sequence>MAKGYWIARLDVSDAEAFKDYAARSPGAIEAFGGRYLTRGGRFEAVQGTARARNVIVEFPSFQAALDCWNSPQYQEAKGFRDGHCEAEFIVIEGTGA</sequence>
<dbReference type="EMBL" id="JAXAFJ010000001">
    <property type="protein sequence ID" value="MDX6805040.1"/>
    <property type="molecule type" value="Genomic_DNA"/>
</dbReference>
<feature type="domain" description="DUF1330" evidence="1">
    <location>
        <begin position="3"/>
        <end position="94"/>
    </location>
</feature>
<name>A0ABU4RJN5_9HYPH</name>
<dbReference type="SUPFAM" id="SSF54909">
    <property type="entry name" value="Dimeric alpha+beta barrel"/>
    <property type="match status" value="1"/>
</dbReference>
<dbReference type="Proteomes" id="UP001274321">
    <property type="component" value="Unassembled WGS sequence"/>
</dbReference>
<protein>
    <submittedName>
        <fullName evidence="2">DUF1330 domain-containing protein</fullName>
    </submittedName>
</protein>
<dbReference type="Gene3D" id="3.30.70.100">
    <property type="match status" value="1"/>
</dbReference>
<comment type="caution">
    <text evidence="2">The sequence shown here is derived from an EMBL/GenBank/DDBJ whole genome shotgun (WGS) entry which is preliminary data.</text>
</comment>
<gene>
    <name evidence="2" type="ORF">SCD90_03085</name>
</gene>
<dbReference type="InterPro" id="IPR010753">
    <property type="entry name" value="DUF1330"/>
</dbReference>
<reference evidence="2 3" key="1">
    <citation type="submission" date="2023-11" db="EMBL/GenBank/DDBJ databases">
        <authorList>
            <person name="Bao R."/>
        </authorList>
    </citation>
    <scope>NUCLEOTIDE SEQUENCE [LARGE SCALE GENOMIC DNA]</scope>
    <source>
        <strain evidence="2 3">PJ23</strain>
    </source>
</reference>
<accession>A0ABU4RJN5</accession>
<evidence type="ECO:0000313" key="2">
    <source>
        <dbReference type="EMBL" id="MDX6805040.1"/>
    </source>
</evidence>
<dbReference type="RefSeq" id="WP_319843144.1">
    <property type="nucleotide sequence ID" value="NZ_JAXAFJ010000001.1"/>
</dbReference>
<keyword evidence="3" id="KW-1185">Reference proteome</keyword>
<dbReference type="InterPro" id="IPR011008">
    <property type="entry name" value="Dimeric_a/b-barrel"/>
</dbReference>
<proteinExistence type="predicted"/>
<evidence type="ECO:0000313" key="3">
    <source>
        <dbReference type="Proteomes" id="UP001274321"/>
    </source>
</evidence>
<organism evidence="2 3">
    <name type="scientific">Terrihabitans rhizophilus</name>
    <dbReference type="NCBI Taxonomy" id="3092662"/>
    <lineage>
        <taxon>Bacteria</taxon>
        <taxon>Pseudomonadati</taxon>
        <taxon>Pseudomonadota</taxon>
        <taxon>Alphaproteobacteria</taxon>
        <taxon>Hyphomicrobiales</taxon>
        <taxon>Terrihabitans</taxon>
    </lineage>
</organism>